<evidence type="ECO:0000256" key="6">
    <source>
        <dbReference type="ARBA" id="ARBA00022777"/>
    </source>
</evidence>
<dbReference type="STRING" id="1912961.BU204_23355"/>
<dbReference type="OrthoDB" id="9806130at2"/>
<feature type="transmembrane region" description="Helical" evidence="9">
    <location>
        <begin position="15"/>
        <end position="38"/>
    </location>
</feature>
<evidence type="ECO:0000313" key="12">
    <source>
        <dbReference type="Proteomes" id="UP000185596"/>
    </source>
</evidence>
<evidence type="ECO:0000313" key="11">
    <source>
        <dbReference type="EMBL" id="OLF15201.1"/>
    </source>
</evidence>
<feature type="transmembrane region" description="Helical" evidence="9">
    <location>
        <begin position="78"/>
        <end position="102"/>
    </location>
</feature>
<dbReference type="InterPro" id="IPR003594">
    <property type="entry name" value="HATPase_dom"/>
</dbReference>
<dbReference type="GO" id="GO:0016036">
    <property type="term" value="P:cellular response to phosphate starvation"/>
    <property type="evidence" value="ECO:0007669"/>
    <property type="project" value="TreeGrafter"/>
</dbReference>
<dbReference type="Pfam" id="PF02518">
    <property type="entry name" value="HATPase_c"/>
    <property type="match status" value="1"/>
</dbReference>
<evidence type="ECO:0000256" key="2">
    <source>
        <dbReference type="ARBA" id="ARBA00004236"/>
    </source>
</evidence>
<dbReference type="PANTHER" id="PTHR45453">
    <property type="entry name" value="PHOSPHATE REGULON SENSOR PROTEIN PHOR"/>
    <property type="match status" value="1"/>
</dbReference>
<keyword evidence="7" id="KW-0902">Two-component regulatory system</keyword>
<comment type="caution">
    <text evidence="11">The sequence shown here is derived from an EMBL/GenBank/DDBJ whole genome shotgun (WGS) entry which is preliminary data.</text>
</comment>
<accession>A0A1Q8CLH5</accession>
<proteinExistence type="predicted"/>
<dbReference type="InterPro" id="IPR036890">
    <property type="entry name" value="HATPase_C_sf"/>
</dbReference>
<dbReference type="PANTHER" id="PTHR45453:SF1">
    <property type="entry name" value="PHOSPHATE REGULON SENSOR PROTEIN PHOR"/>
    <property type="match status" value="1"/>
</dbReference>
<evidence type="ECO:0000256" key="1">
    <source>
        <dbReference type="ARBA" id="ARBA00000085"/>
    </source>
</evidence>
<dbReference type="RefSeq" id="WP_075127870.1">
    <property type="nucleotide sequence ID" value="NZ_MSIE01000044.1"/>
</dbReference>
<keyword evidence="9" id="KW-0472">Membrane</keyword>
<feature type="domain" description="Histidine kinase" evidence="10">
    <location>
        <begin position="128"/>
        <end position="349"/>
    </location>
</feature>
<keyword evidence="6 11" id="KW-0418">Kinase</keyword>
<dbReference type="InterPro" id="IPR003661">
    <property type="entry name" value="HisK_dim/P_dom"/>
</dbReference>
<evidence type="ECO:0000256" key="3">
    <source>
        <dbReference type="ARBA" id="ARBA00012438"/>
    </source>
</evidence>
<dbReference type="InterPro" id="IPR004358">
    <property type="entry name" value="Sig_transdc_His_kin-like_C"/>
</dbReference>
<dbReference type="PRINTS" id="PR00344">
    <property type="entry name" value="BCTRLSENSOR"/>
</dbReference>
<comment type="catalytic activity">
    <reaction evidence="1">
        <text>ATP + protein L-histidine = ADP + protein N-phospho-L-histidine.</text>
        <dbReference type="EC" id="2.7.13.3"/>
    </reaction>
</comment>
<dbReference type="AlphaFoldDB" id="A0A1Q8CLH5"/>
<dbReference type="CDD" id="cd00075">
    <property type="entry name" value="HATPase"/>
    <property type="match status" value="1"/>
</dbReference>
<dbReference type="Proteomes" id="UP000185596">
    <property type="component" value="Unassembled WGS sequence"/>
</dbReference>
<dbReference type="GO" id="GO:0005886">
    <property type="term" value="C:plasma membrane"/>
    <property type="evidence" value="ECO:0007669"/>
    <property type="project" value="UniProtKB-SubCell"/>
</dbReference>
<dbReference type="SUPFAM" id="SSF55874">
    <property type="entry name" value="ATPase domain of HSP90 chaperone/DNA topoisomerase II/histidine kinase"/>
    <property type="match status" value="1"/>
</dbReference>
<dbReference type="GO" id="GO:0000155">
    <property type="term" value="F:phosphorelay sensor kinase activity"/>
    <property type="evidence" value="ECO:0007669"/>
    <property type="project" value="InterPro"/>
</dbReference>
<evidence type="ECO:0000256" key="4">
    <source>
        <dbReference type="ARBA" id="ARBA00022553"/>
    </source>
</evidence>
<organism evidence="11 12">
    <name type="scientific">Actinophytocola xanthii</name>
    <dbReference type="NCBI Taxonomy" id="1912961"/>
    <lineage>
        <taxon>Bacteria</taxon>
        <taxon>Bacillati</taxon>
        <taxon>Actinomycetota</taxon>
        <taxon>Actinomycetes</taxon>
        <taxon>Pseudonocardiales</taxon>
        <taxon>Pseudonocardiaceae</taxon>
    </lineage>
</organism>
<dbReference type="Pfam" id="PF00512">
    <property type="entry name" value="HisKA"/>
    <property type="match status" value="1"/>
</dbReference>
<keyword evidence="12" id="KW-1185">Reference proteome</keyword>
<keyword evidence="9" id="KW-1133">Transmembrane helix</keyword>
<dbReference type="EMBL" id="MSIE01000044">
    <property type="protein sequence ID" value="OLF15201.1"/>
    <property type="molecule type" value="Genomic_DNA"/>
</dbReference>
<protein>
    <recommendedName>
        <fullName evidence="8">Sensor-like histidine kinase SenX3</fullName>
        <ecNumber evidence="3">2.7.13.3</ecNumber>
    </recommendedName>
</protein>
<comment type="subcellular location">
    <subcellularLocation>
        <location evidence="2">Cell membrane</location>
    </subcellularLocation>
</comment>
<dbReference type="InterPro" id="IPR036097">
    <property type="entry name" value="HisK_dim/P_sf"/>
</dbReference>
<evidence type="ECO:0000256" key="8">
    <source>
        <dbReference type="ARBA" id="ARBA00039401"/>
    </source>
</evidence>
<reference evidence="11 12" key="1">
    <citation type="submission" date="2016-12" db="EMBL/GenBank/DDBJ databases">
        <title>The draft genome sequence of Actinophytocola sp. 11-183.</title>
        <authorList>
            <person name="Wang W."/>
            <person name="Yuan L."/>
        </authorList>
    </citation>
    <scope>NUCLEOTIDE SEQUENCE [LARGE SCALE GENOMIC DNA]</scope>
    <source>
        <strain evidence="11 12">11-183</strain>
    </source>
</reference>
<dbReference type="Gene3D" id="3.30.565.10">
    <property type="entry name" value="Histidine kinase-like ATPase, C-terminal domain"/>
    <property type="match status" value="1"/>
</dbReference>
<keyword evidence="9" id="KW-0812">Transmembrane</keyword>
<dbReference type="SMART" id="SM00387">
    <property type="entry name" value="HATPase_c"/>
    <property type="match status" value="1"/>
</dbReference>
<evidence type="ECO:0000256" key="5">
    <source>
        <dbReference type="ARBA" id="ARBA00022679"/>
    </source>
</evidence>
<dbReference type="CDD" id="cd00082">
    <property type="entry name" value="HisKA"/>
    <property type="match status" value="1"/>
</dbReference>
<dbReference type="SUPFAM" id="SSF47384">
    <property type="entry name" value="Homodimeric domain of signal transducing histidine kinase"/>
    <property type="match status" value="1"/>
</dbReference>
<dbReference type="Gene3D" id="1.10.287.130">
    <property type="match status" value="1"/>
</dbReference>
<dbReference type="PROSITE" id="PS50109">
    <property type="entry name" value="HIS_KIN"/>
    <property type="match status" value="1"/>
</dbReference>
<keyword evidence="5" id="KW-0808">Transferase</keyword>
<dbReference type="InterPro" id="IPR050351">
    <property type="entry name" value="BphY/WalK/GraS-like"/>
</dbReference>
<name>A0A1Q8CLH5_9PSEU</name>
<evidence type="ECO:0000259" key="10">
    <source>
        <dbReference type="PROSITE" id="PS50109"/>
    </source>
</evidence>
<dbReference type="GO" id="GO:0004721">
    <property type="term" value="F:phosphoprotein phosphatase activity"/>
    <property type="evidence" value="ECO:0007669"/>
    <property type="project" value="TreeGrafter"/>
</dbReference>
<keyword evidence="4" id="KW-0597">Phosphoprotein</keyword>
<sequence>MIDPSESLGQLVTHALHILPVALALVLPVVAVGAVVLYRVSRGSLGTAMTVLVLVPVVALMAGVLGVSGFMFNATLATMALVCLLVVLVTLPVALLLGHALARRSVWEREARERERAAEASRRELVAWISHDLRTPLAGIQAMAEALADGVVWAPDEVAGYAGRIGTETRRLSGMVDDLFELSRITAGALRLTMAQVALGEVVSDVLAALAPVAHRKRVRVLAEAATTPVVLGSDPELGRVVRNLVSNAIRHTPPDGTVTVHLDVEGRDAVLAVDDGCGGIPDGELARVFEVAFRGSAARTPGRDGEEQPGGGLGLAIARGLVEAHRGRIDARNYGPGCRFEVRLPLAAQLAVASGHLRETK</sequence>
<dbReference type="SMART" id="SM00388">
    <property type="entry name" value="HisKA"/>
    <property type="match status" value="1"/>
</dbReference>
<dbReference type="InterPro" id="IPR005467">
    <property type="entry name" value="His_kinase_dom"/>
</dbReference>
<feature type="transmembrane region" description="Helical" evidence="9">
    <location>
        <begin position="50"/>
        <end position="72"/>
    </location>
</feature>
<evidence type="ECO:0000256" key="9">
    <source>
        <dbReference type="SAM" id="Phobius"/>
    </source>
</evidence>
<dbReference type="EC" id="2.7.13.3" evidence="3"/>
<evidence type="ECO:0000256" key="7">
    <source>
        <dbReference type="ARBA" id="ARBA00023012"/>
    </source>
</evidence>
<gene>
    <name evidence="11" type="ORF">BU204_23355</name>
</gene>